<dbReference type="AlphaFoldDB" id="A0A328VL25"/>
<dbReference type="OrthoDB" id="9780217at2"/>
<dbReference type="RefSeq" id="WP_112430820.1">
    <property type="nucleotide sequence ID" value="NZ_MCIF01000002.1"/>
</dbReference>
<organism evidence="7 8">
    <name type="scientific">Thermogemmatispora tikiterensis</name>
    <dbReference type="NCBI Taxonomy" id="1825093"/>
    <lineage>
        <taxon>Bacteria</taxon>
        <taxon>Bacillati</taxon>
        <taxon>Chloroflexota</taxon>
        <taxon>Ktedonobacteria</taxon>
        <taxon>Thermogemmatisporales</taxon>
        <taxon>Thermogemmatisporaceae</taxon>
        <taxon>Thermogemmatispora</taxon>
    </lineage>
</organism>
<dbReference type="Pfam" id="PF01112">
    <property type="entry name" value="Asparaginase_2"/>
    <property type="match status" value="1"/>
</dbReference>
<evidence type="ECO:0000256" key="5">
    <source>
        <dbReference type="PIRSR" id="PIRSR600246-2"/>
    </source>
</evidence>
<dbReference type="GO" id="GO:0016811">
    <property type="term" value="F:hydrolase activity, acting on carbon-nitrogen (but not peptide) bonds, in linear amides"/>
    <property type="evidence" value="ECO:0007669"/>
    <property type="project" value="UniProtKB-ARBA"/>
</dbReference>
<dbReference type="InterPro" id="IPR000246">
    <property type="entry name" value="Peptidase_T2"/>
</dbReference>
<evidence type="ECO:0000256" key="6">
    <source>
        <dbReference type="PIRSR" id="PIRSR600246-3"/>
    </source>
</evidence>
<dbReference type="GO" id="GO:0005737">
    <property type="term" value="C:cytoplasm"/>
    <property type="evidence" value="ECO:0007669"/>
    <property type="project" value="TreeGrafter"/>
</dbReference>
<dbReference type="InterPro" id="IPR029055">
    <property type="entry name" value="Ntn_hydrolases_N"/>
</dbReference>
<evidence type="ECO:0000256" key="2">
    <source>
        <dbReference type="ARBA" id="ARBA00022801"/>
    </source>
</evidence>
<feature type="binding site" evidence="5">
    <location>
        <begin position="255"/>
        <end position="258"/>
    </location>
    <ligand>
        <name>substrate</name>
    </ligand>
</feature>
<comment type="caution">
    <text evidence="7">The sequence shown here is derived from an EMBL/GenBank/DDBJ whole genome shotgun (WGS) entry which is preliminary data.</text>
</comment>
<feature type="binding site" evidence="5">
    <location>
        <begin position="233"/>
        <end position="236"/>
    </location>
    <ligand>
        <name>substrate</name>
    </ligand>
</feature>
<protein>
    <recommendedName>
        <fullName evidence="9">Asparaginase</fullName>
    </recommendedName>
</protein>
<keyword evidence="3" id="KW-0068">Autocatalytic cleavage</keyword>
<dbReference type="PANTHER" id="PTHR10188:SF6">
    <property type="entry name" value="N(4)-(BETA-N-ACETYLGLUCOSAMINYL)-L-ASPARAGINASE"/>
    <property type="match status" value="1"/>
</dbReference>
<evidence type="ECO:0000256" key="3">
    <source>
        <dbReference type="ARBA" id="ARBA00022813"/>
    </source>
</evidence>
<keyword evidence="8" id="KW-1185">Reference proteome</keyword>
<name>A0A328VL25_9CHLR</name>
<reference evidence="7 8" key="1">
    <citation type="submission" date="2016-08" db="EMBL/GenBank/DDBJ databases">
        <title>Analysis of Carbohydrate Active Enzymes in Thermogemmatispora T81 Reveals Carbohydrate Degradation Ability.</title>
        <authorList>
            <person name="Tomazini A."/>
            <person name="Lal S."/>
            <person name="Stott M."/>
            <person name="Henrissat B."/>
            <person name="Polikarpov I."/>
            <person name="Sparling R."/>
            <person name="Levin D.B."/>
        </authorList>
    </citation>
    <scope>NUCLEOTIDE SEQUENCE [LARGE SCALE GENOMIC DNA]</scope>
    <source>
        <strain evidence="7 8">T81</strain>
    </source>
</reference>
<dbReference type="GO" id="GO:0006508">
    <property type="term" value="P:proteolysis"/>
    <property type="evidence" value="ECO:0007669"/>
    <property type="project" value="UniProtKB-KW"/>
</dbReference>
<dbReference type="GO" id="GO:0008233">
    <property type="term" value="F:peptidase activity"/>
    <property type="evidence" value="ECO:0007669"/>
    <property type="project" value="UniProtKB-KW"/>
</dbReference>
<feature type="site" description="Cleavage; by autolysis" evidence="6">
    <location>
        <begin position="204"/>
        <end position="205"/>
    </location>
</feature>
<evidence type="ECO:0000313" key="8">
    <source>
        <dbReference type="Proteomes" id="UP000248706"/>
    </source>
</evidence>
<evidence type="ECO:0000256" key="1">
    <source>
        <dbReference type="ARBA" id="ARBA00022670"/>
    </source>
</evidence>
<evidence type="ECO:0000256" key="4">
    <source>
        <dbReference type="PIRSR" id="PIRSR600246-1"/>
    </source>
</evidence>
<keyword evidence="1" id="KW-0645">Protease</keyword>
<dbReference type="FunFam" id="3.60.20.30:FF:000001">
    <property type="entry name" value="Isoaspartyl peptidase/L-asparaginase"/>
    <property type="match status" value="1"/>
</dbReference>
<feature type="active site" description="Nucleophile" evidence="4">
    <location>
        <position position="205"/>
    </location>
</feature>
<sequence>MPIAIVVHGGAGSIPDERAAVAQAGCREAAELGWRILEQGGSALDAVEAAVRALEDNPVYNAGTGATLTQDGRIELDAGIMEGRTLQVGAVAAVEGVKNPIVLARRVLESPHVLLVGHGAQQFALEQGIPLCRTEELLTDYQYRRWREGQRGVANQADEDGEDEPPFYRLEVATTMFASDEGEPPYYRLQVGATSIHVDEERHGTVGAVALDESGLLAAATSTGGIFQKYPGRVGDTPLVGCGFYADEHAAVSCTGQGEDFVRLLLARRAADFVALGASAEAAAQAAISVLSAKASGKGGLIIVDAAGQVGLAHNSPQMAYAYRCSGMDQPVCGV</sequence>
<gene>
    <name evidence="7" type="ORF">A4R35_15195</name>
</gene>
<dbReference type="SUPFAM" id="SSF56235">
    <property type="entry name" value="N-terminal nucleophile aminohydrolases (Ntn hydrolases)"/>
    <property type="match status" value="1"/>
</dbReference>
<dbReference type="Proteomes" id="UP000248706">
    <property type="component" value="Unassembled WGS sequence"/>
</dbReference>
<evidence type="ECO:0000313" key="7">
    <source>
        <dbReference type="EMBL" id="RAQ96882.1"/>
    </source>
</evidence>
<evidence type="ECO:0008006" key="9">
    <source>
        <dbReference type="Google" id="ProtNLM"/>
    </source>
</evidence>
<accession>A0A328VL25</accession>
<dbReference type="EMBL" id="MCIF01000002">
    <property type="protein sequence ID" value="RAQ96882.1"/>
    <property type="molecule type" value="Genomic_DNA"/>
</dbReference>
<dbReference type="PANTHER" id="PTHR10188">
    <property type="entry name" value="L-ASPARAGINASE"/>
    <property type="match status" value="1"/>
</dbReference>
<dbReference type="CDD" id="cd04512">
    <property type="entry name" value="Ntn_Asparaginase_2_like"/>
    <property type="match status" value="1"/>
</dbReference>
<keyword evidence="2" id="KW-0378">Hydrolase</keyword>
<dbReference type="Gene3D" id="3.60.20.30">
    <property type="entry name" value="(Glycosyl)asparaginase"/>
    <property type="match status" value="1"/>
</dbReference>
<proteinExistence type="predicted"/>